<sequence>MDAHRQRESKWMALISTWPPAQAYQSKKVLREAVPSSVCYLVWVHLTCSRGGVPASGEIEKDMGSRFF</sequence>
<dbReference type="KEGG" id="lbc:LACBIDRAFT_303354"/>
<dbReference type="GeneID" id="6079613"/>
<evidence type="ECO:0000313" key="1">
    <source>
        <dbReference type="EMBL" id="EDR05500.1"/>
    </source>
</evidence>
<dbReference type="RefSeq" id="XP_001884058.1">
    <property type="nucleotide sequence ID" value="XM_001884023.1"/>
</dbReference>
<evidence type="ECO:0000313" key="2">
    <source>
        <dbReference type="Proteomes" id="UP000001194"/>
    </source>
</evidence>
<dbReference type="HOGENOM" id="CLU_200855_0_0_1"/>
<accession>B0DJD3</accession>
<dbReference type="EMBL" id="DS547113">
    <property type="protein sequence ID" value="EDR05500.1"/>
    <property type="molecule type" value="Genomic_DNA"/>
</dbReference>
<proteinExistence type="predicted"/>
<dbReference type="Proteomes" id="UP000001194">
    <property type="component" value="Unassembled WGS sequence"/>
</dbReference>
<reference evidence="1 2" key="1">
    <citation type="journal article" date="2008" name="Nature">
        <title>The genome of Laccaria bicolor provides insights into mycorrhizal symbiosis.</title>
        <authorList>
            <person name="Martin F."/>
            <person name="Aerts A."/>
            <person name="Ahren D."/>
            <person name="Brun A."/>
            <person name="Danchin E.G.J."/>
            <person name="Duchaussoy F."/>
            <person name="Gibon J."/>
            <person name="Kohler A."/>
            <person name="Lindquist E."/>
            <person name="Pereda V."/>
            <person name="Salamov A."/>
            <person name="Shapiro H.J."/>
            <person name="Wuyts J."/>
            <person name="Blaudez D."/>
            <person name="Buee M."/>
            <person name="Brokstein P."/>
            <person name="Canbaeck B."/>
            <person name="Cohen D."/>
            <person name="Courty P.E."/>
            <person name="Coutinho P.M."/>
            <person name="Delaruelle C."/>
            <person name="Detter J.C."/>
            <person name="Deveau A."/>
            <person name="DiFazio S."/>
            <person name="Duplessis S."/>
            <person name="Fraissinet-Tachet L."/>
            <person name="Lucic E."/>
            <person name="Frey-Klett P."/>
            <person name="Fourrey C."/>
            <person name="Feussner I."/>
            <person name="Gay G."/>
            <person name="Grimwood J."/>
            <person name="Hoegger P.J."/>
            <person name="Jain P."/>
            <person name="Kilaru S."/>
            <person name="Labbe J."/>
            <person name="Lin Y.C."/>
            <person name="Legue V."/>
            <person name="Le Tacon F."/>
            <person name="Marmeisse R."/>
            <person name="Melayah D."/>
            <person name="Montanini B."/>
            <person name="Muratet M."/>
            <person name="Nehls U."/>
            <person name="Niculita-Hirzel H."/>
            <person name="Oudot-Le Secq M.P."/>
            <person name="Peter M."/>
            <person name="Quesneville H."/>
            <person name="Rajashekar B."/>
            <person name="Reich M."/>
            <person name="Rouhier N."/>
            <person name="Schmutz J."/>
            <person name="Yin T."/>
            <person name="Chalot M."/>
            <person name="Henrissat B."/>
            <person name="Kuees U."/>
            <person name="Lucas S."/>
            <person name="Van de Peer Y."/>
            <person name="Podila G.K."/>
            <person name="Polle A."/>
            <person name="Pukkila P.J."/>
            <person name="Richardson P.M."/>
            <person name="Rouze P."/>
            <person name="Sanders I.R."/>
            <person name="Stajich J.E."/>
            <person name="Tunlid A."/>
            <person name="Tuskan G."/>
            <person name="Grigoriev I.V."/>
        </authorList>
    </citation>
    <scope>NUCLEOTIDE SEQUENCE [LARGE SCALE GENOMIC DNA]</scope>
    <source>
        <strain evidence="2">S238N-H82 / ATCC MYA-4686</strain>
    </source>
</reference>
<organism evidence="2">
    <name type="scientific">Laccaria bicolor (strain S238N-H82 / ATCC MYA-4686)</name>
    <name type="common">Bicoloured deceiver</name>
    <name type="synonym">Laccaria laccata var. bicolor</name>
    <dbReference type="NCBI Taxonomy" id="486041"/>
    <lineage>
        <taxon>Eukaryota</taxon>
        <taxon>Fungi</taxon>
        <taxon>Dikarya</taxon>
        <taxon>Basidiomycota</taxon>
        <taxon>Agaricomycotina</taxon>
        <taxon>Agaricomycetes</taxon>
        <taxon>Agaricomycetidae</taxon>
        <taxon>Agaricales</taxon>
        <taxon>Agaricineae</taxon>
        <taxon>Hydnangiaceae</taxon>
        <taxon>Laccaria</taxon>
    </lineage>
</organism>
<dbReference type="AlphaFoldDB" id="B0DJD3"/>
<dbReference type="OrthoDB" id="159449at2759"/>
<protein>
    <submittedName>
        <fullName evidence="1">Predicted protein</fullName>
    </submittedName>
</protein>
<name>B0DJD3_LACBS</name>
<keyword evidence="2" id="KW-1185">Reference proteome</keyword>
<gene>
    <name evidence="1" type="ORF">LACBIDRAFT_303354</name>
</gene>
<dbReference type="InParanoid" id="B0DJD3"/>